<comment type="subcellular location">
    <subcellularLocation>
        <location evidence="1">Cell membrane</location>
        <topology evidence="1">Multi-pass membrane protein</topology>
    </subcellularLocation>
</comment>
<dbReference type="GO" id="GO:0005886">
    <property type="term" value="C:plasma membrane"/>
    <property type="evidence" value="ECO:0007669"/>
    <property type="project" value="UniProtKB-SubCell"/>
</dbReference>
<feature type="transmembrane region" description="Helical" evidence="5">
    <location>
        <begin position="106"/>
        <end position="124"/>
    </location>
</feature>
<gene>
    <name evidence="7" type="ORF">MRBLWS13_002673</name>
</gene>
<sequence length="416" mass="43097">MSSPSSRPLWQGRALALVGIVLFAFSLRSAVASLSPLYDHIAVDFDVPASVIGLIGTAPPVCYAVFGLLTPALERRFGLERLAVVAMVVVGLGLIVRSLAPGAGLLLTGTALIFAAVGVGNILLPPLVKRYFPDRVGLMTTVYSTTMALATFLPPLVAVPVADASDWHVSLGLWAVFALVATVPWVGLAVRHAAAEKSRAAAASDDDIEQPSPRAFGRMWRLPIAWALLVGFAVASTLAYTAFAWLPTMLVDIAGVTPAVAGVLLALFGFMGLPASLAVPLLVTRAGATRALVSVAVGTGLAGIAGLLFAPTAAPWLWVALFGLAPLLFPMILVLLGLRTRTHEGAVALSGFVQSGGYAIAALFPVGIGLLHDATDSWTAPLIVLAAVVAAAIPAGVVAAQPHNVEDDWERRHGAW</sequence>
<evidence type="ECO:0000256" key="2">
    <source>
        <dbReference type="ARBA" id="ARBA00022692"/>
    </source>
</evidence>
<evidence type="ECO:0000259" key="6">
    <source>
        <dbReference type="PROSITE" id="PS50850"/>
    </source>
</evidence>
<feature type="transmembrane region" description="Helical" evidence="5">
    <location>
        <begin position="48"/>
        <end position="70"/>
    </location>
</feature>
<organism evidence="7">
    <name type="scientific">Microbacterium sp. LWS13-1.2</name>
    <dbReference type="NCBI Taxonomy" id="3135264"/>
    <lineage>
        <taxon>Bacteria</taxon>
        <taxon>Bacillati</taxon>
        <taxon>Actinomycetota</taxon>
        <taxon>Actinomycetes</taxon>
        <taxon>Micrococcales</taxon>
        <taxon>Microbacteriaceae</taxon>
        <taxon>Microbacterium</taxon>
    </lineage>
</organism>
<proteinExistence type="predicted"/>
<accession>A0AAU6SDR2</accession>
<feature type="transmembrane region" description="Helical" evidence="5">
    <location>
        <begin position="136"/>
        <end position="159"/>
    </location>
</feature>
<keyword evidence="4 5" id="KW-0472">Membrane</keyword>
<dbReference type="InterPro" id="IPR011701">
    <property type="entry name" value="MFS"/>
</dbReference>
<dbReference type="Gene3D" id="1.20.1250.20">
    <property type="entry name" value="MFS general substrate transporter like domains"/>
    <property type="match status" value="1"/>
</dbReference>
<feature type="transmembrane region" description="Helical" evidence="5">
    <location>
        <begin position="224"/>
        <end position="246"/>
    </location>
</feature>
<dbReference type="GO" id="GO:0022857">
    <property type="term" value="F:transmembrane transporter activity"/>
    <property type="evidence" value="ECO:0007669"/>
    <property type="project" value="InterPro"/>
</dbReference>
<dbReference type="InterPro" id="IPR052524">
    <property type="entry name" value="MFS_Cyanate_Porter"/>
</dbReference>
<feature type="transmembrane region" description="Helical" evidence="5">
    <location>
        <begin position="171"/>
        <end position="190"/>
    </location>
</feature>
<dbReference type="PANTHER" id="PTHR23523:SF2">
    <property type="entry name" value="2-NITROIMIDAZOLE TRANSPORTER"/>
    <property type="match status" value="1"/>
</dbReference>
<evidence type="ECO:0000313" key="7">
    <source>
        <dbReference type="EMBL" id="WZO34999.1"/>
    </source>
</evidence>
<evidence type="ECO:0000256" key="5">
    <source>
        <dbReference type="SAM" id="Phobius"/>
    </source>
</evidence>
<feature type="transmembrane region" description="Helical" evidence="5">
    <location>
        <begin position="316"/>
        <end position="338"/>
    </location>
</feature>
<protein>
    <submittedName>
        <fullName evidence="7">MFS transporter</fullName>
    </submittedName>
</protein>
<feature type="transmembrane region" description="Helical" evidence="5">
    <location>
        <begin position="258"/>
        <end position="279"/>
    </location>
</feature>
<dbReference type="EMBL" id="CP151632">
    <property type="protein sequence ID" value="WZO34999.1"/>
    <property type="molecule type" value="Genomic_DNA"/>
</dbReference>
<dbReference type="PROSITE" id="PS50850">
    <property type="entry name" value="MFS"/>
    <property type="match status" value="1"/>
</dbReference>
<feature type="domain" description="Major facilitator superfamily (MFS) profile" evidence="6">
    <location>
        <begin position="14"/>
        <end position="416"/>
    </location>
</feature>
<feature type="transmembrane region" description="Helical" evidence="5">
    <location>
        <begin position="291"/>
        <end position="310"/>
    </location>
</feature>
<keyword evidence="3 5" id="KW-1133">Transmembrane helix</keyword>
<reference evidence="7" key="1">
    <citation type="submission" date="2024-04" db="EMBL/GenBank/DDBJ databases">
        <authorList>
            <person name="Roder T."/>
            <person name="Oberhansli S."/>
            <person name="Kreuzer M."/>
        </authorList>
    </citation>
    <scope>NUCLEOTIDE SEQUENCE</scope>
    <source>
        <strain evidence="7">LWS13-1.2</strain>
    </source>
</reference>
<feature type="transmembrane region" description="Helical" evidence="5">
    <location>
        <begin position="378"/>
        <end position="400"/>
    </location>
</feature>
<dbReference type="Pfam" id="PF07690">
    <property type="entry name" value="MFS_1"/>
    <property type="match status" value="1"/>
</dbReference>
<dbReference type="PANTHER" id="PTHR23523">
    <property type="match status" value="1"/>
</dbReference>
<keyword evidence="2 5" id="KW-0812">Transmembrane</keyword>
<name>A0AAU6SDR2_9MICO</name>
<dbReference type="SUPFAM" id="SSF103473">
    <property type="entry name" value="MFS general substrate transporter"/>
    <property type="match status" value="1"/>
</dbReference>
<dbReference type="InterPro" id="IPR036259">
    <property type="entry name" value="MFS_trans_sf"/>
</dbReference>
<evidence type="ECO:0000256" key="4">
    <source>
        <dbReference type="ARBA" id="ARBA00023136"/>
    </source>
</evidence>
<evidence type="ECO:0000256" key="1">
    <source>
        <dbReference type="ARBA" id="ARBA00004651"/>
    </source>
</evidence>
<evidence type="ECO:0000256" key="3">
    <source>
        <dbReference type="ARBA" id="ARBA00022989"/>
    </source>
</evidence>
<feature type="transmembrane region" description="Helical" evidence="5">
    <location>
        <begin position="345"/>
        <end position="372"/>
    </location>
</feature>
<dbReference type="AlphaFoldDB" id="A0AAU6SDR2"/>
<feature type="transmembrane region" description="Helical" evidence="5">
    <location>
        <begin position="82"/>
        <end position="100"/>
    </location>
</feature>
<dbReference type="RefSeq" id="WP_349425841.1">
    <property type="nucleotide sequence ID" value="NZ_CP151632.1"/>
</dbReference>
<dbReference type="InterPro" id="IPR020846">
    <property type="entry name" value="MFS_dom"/>
</dbReference>